<accession>A0AB37HD94</accession>
<name>A0AB37HD94_9BACI</name>
<comment type="similarity">
    <text evidence="1">Belongs to the universal stress protein A family.</text>
</comment>
<dbReference type="KEGG" id="hspo:JGZ69_00410"/>
<evidence type="ECO:0000313" key="4">
    <source>
        <dbReference type="Proteomes" id="UP000595512"/>
    </source>
</evidence>
<dbReference type="Gene3D" id="3.40.50.620">
    <property type="entry name" value="HUPs"/>
    <property type="match status" value="1"/>
</dbReference>
<gene>
    <name evidence="3" type="ORF">JGZ69_00410</name>
</gene>
<dbReference type="AlphaFoldDB" id="A0AB37HD94"/>
<evidence type="ECO:0000259" key="2">
    <source>
        <dbReference type="Pfam" id="PF00582"/>
    </source>
</evidence>
<dbReference type="Pfam" id="PF00582">
    <property type="entry name" value="Usp"/>
    <property type="match status" value="1"/>
</dbReference>
<dbReference type="EMBL" id="CP066701">
    <property type="protein sequence ID" value="QQX25526.1"/>
    <property type="molecule type" value="Genomic_DNA"/>
</dbReference>
<protein>
    <submittedName>
        <fullName evidence="3">Universal stress protein</fullName>
    </submittedName>
</protein>
<feature type="domain" description="UspA" evidence="2">
    <location>
        <begin position="1"/>
        <end position="171"/>
    </location>
</feature>
<proteinExistence type="inferred from homology"/>
<dbReference type="PRINTS" id="PR01438">
    <property type="entry name" value="UNVRSLSTRESS"/>
</dbReference>
<dbReference type="CDD" id="cd00293">
    <property type="entry name" value="USP-like"/>
    <property type="match status" value="1"/>
</dbReference>
<dbReference type="GeneID" id="62498856"/>
<reference evidence="3 4" key="1">
    <citation type="submission" date="2020-12" db="EMBL/GenBank/DDBJ databases">
        <title>Taxonomic evaluation of the Bacillus sporothermodurans group of bacteria based on whole genome sequences.</title>
        <authorList>
            <person name="Fiedler G."/>
            <person name="Herbstmann A.-D."/>
            <person name="Doll E."/>
            <person name="Wenning M."/>
            <person name="Brinks E."/>
            <person name="Kabisch J."/>
            <person name="Breitenwieser F."/>
            <person name="Lappann M."/>
            <person name="Boehnlein C."/>
            <person name="Franz C."/>
        </authorList>
    </citation>
    <scope>NUCLEOTIDE SEQUENCE [LARGE SCALE GENOMIC DNA]</scope>
    <source>
        <strain evidence="3 4">DSM 10599</strain>
    </source>
</reference>
<dbReference type="InterPro" id="IPR006015">
    <property type="entry name" value="Universal_stress_UspA"/>
</dbReference>
<dbReference type="InterPro" id="IPR006016">
    <property type="entry name" value="UspA"/>
</dbReference>
<sequence length="171" mass="19100">MYKHILVCFDDSDGSRKALEIAADLYLLNQECQLSVVQVINGTTYSIDTPLPEDSLGKSGYTAIPRSDGGVYVTHLPLEHSIQENTKHFIQDDDPDLRAEVTEILQSRGISFHFDTLYGKTSDNICEYANSNQIDLIVVGQSEEGIFKRIFLGSTEENIIKNTTKDVLVVK</sequence>
<dbReference type="PANTHER" id="PTHR46268">
    <property type="entry name" value="STRESS RESPONSE PROTEIN NHAX"/>
    <property type="match status" value="1"/>
</dbReference>
<dbReference type="Proteomes" id="UP000595512">
    <property type="component" value="Chromosome"/>
</dbReference>
<evidence type="ECO:0000256" key="1">
    <source>
        <dbReference type="ARBA" id="ARBA00008791"/>
    </source>
</evidence>
<evidence type="ECO:0000313" key="3">
    <source>
        <dbReference type="EMBL" id="QQX25526.1"/>
    </source>
</evidence>
<dbReference type="SUPFAM" id="SSF52402">
    <property type="entry name" value="Adenine nucleotide alpha hydrolases-like"/>
    <property type="match status" value="1"/>
</dbReference>
<dbReference type="InterPro" id="IPR014729">
    <property type="entry name" value="Rossmann-like_a/b/a_fold"/>
</dbReference>
<dbReference type="RefSeq" id="WP_165797667.1">
    <property type="nucleotide sequence ID" value="NZ_CP066701.1"/>
</dbReference>
<dbReference type="PANTHER" id="PTHR46268:SF6">
    <property type="entry name" value="UNIVERSAL STRESS PROTEIN UP12"/>
    <property type="match status" value="1"/>
</dbReference>
<organism evidence="3 4">
    <name type="scientific">Heyndrickxia sporothermodurans</name>
    <dbReference type="NCBI Taxonomy" id="46224"/>
    <lineage>
        <taxon>Bacteria</taxon>
        <taxon>Bacillati</taxon>
        <taxon>Bacillota</taxon>
        <taxon>Bacilli</taxon>
        <taxon>Bacillales</taxon>
        <taxon>Bacillaceae</taxon>
        <taxon>Heyndrickxia</taxon>
    </lineage>
</organism>